<sequence>MTTTLQKTSIYTVLIIALIIVLVPMAVMVSVSLQTPSTINPLSLPKDPQWSNYTEAFRTGNLLPYFGNSILVLVMTTAAAIGVSVLAAYGLHHGKRYKSDAMSTFFLMGLILPAFSGTIPAFLVLREIHLLNTHVGLSLIQIASGLALPIFLYVNFFKTVPTEIEEAALVDGCGPWRTFLKIIFPLTLPITATCIIVVAINSWNDFFNPLVYLSSPDMRTLPVGLMAFKSQYNTNWPQMFAGAALVALPIIILYLFVQRFIIKGLVGGAVKG</sequence>
<dbReference type="InterPro" id="IPR035906">
    <property type="entry name" value="MetI-like_sf"/>
</dbReference>
<dbReference type="PANTHER" id="PTHR43744:SF12">
    <property type="entry name" value="ABC TRANSPORTER PERMEASE PROTEIN MG189-RELATED"/>
    <property type="match status" value="1"/>
</dbReference>
<comment type="similarity">
    <text evidence="7">Belongs to the binding-protein-dependent transport system permease family.</text>
</comment>
<keyword evidence="4 7" id="KW-0812">Transmembrane</keyword>
<evidence type="ECO:0000256" key="1">
    <source>
        <dbReference type="ARBA" id="ARBA00004651"/>
    </source>
</evidence>
<dbReference type="HOGENOM" id="CLU_016047_1_2_9"/>
<reference evidence="9" key="1">
    <citation type="submission" date="2014-08" db="EMBL/GenBank/DDBJ databases">
        <title>Comparative genomics of the Paenibacillus odorifer group.</title>
        <authorList>
            <person name="den Bakker H.C."/>
            <person name="Tsai Y.-C.Y.-C."/>
            <person name="Martin N."/>
            <person name="Korlach J."/>
            <person name="Wiedmann M."/>
        </authorList>
    </citation>
    <scope>NUCLEOTIDE SEQUENCE [LARGE SCALE GENOMIC DNA]</scope>
    <source>
        <strain evidence="9">DSM 13188</strain>
    </source>
</reference>
<feature type="transmembrane region" description="Helical" evidence="7">
    <location>
        <begin position="103"/>
        <end position="125"/>
    </location>
</feature>
<dbReference type="GO" id="GO:0055085">
    <property type="term" value="P:transmembrane transport"/>
    <property type="evidence" value="ECO:0007669"/>
    <property type="project" value="InterPro"/>
</dbReference>
<dbReference type="KEGG" id="pbd:PBOR_06325"/>
<comment type="subcellular location">
    <subcellularLocation>
        <location evidence="1 7">Cell membrane</location>
        <topology evidence="1 7">Multi-pass membrane protein</topology>
    </subcellularLocation>
</comment>
<dbReference type="PANTHER" id="PTHR43744">
    <property type="entry name" value="ABC TRANSPORTER PERMEASE PROTEIN MG189-RELATED-RELATED"/>
    <property type="match status" value="1"/>
</dbReference>
<evidence type="ECO:0000256" key="4">
    <source>
        <dbReference type="ARBA" id="ARBA00022692"/>
    </source>
</evidence>
<feature type="domain" description="ABC transmembrane type-1" evidence="8">
    <location>
        <begin position="66"/>
        <end position="257"/>
    </location>
</feature>
<evidence type="ECO:0000313" key="9">
    <source>
        <dbReference type="EMBL" id="AIQ56598.1"/>
    </source>
</evidence>
<feature type="transmembrane region" description="Helical" evidence="7">
    <location>
        <begin position="137"/>
        <end position="157"/>
    </location>
</feature>
<dbReference type="Gene3D" id="1.10.3720.10">
    <property type="entry name" value="MetI-like"/>
    <property type="match status" value="1"/>
</dbReference>
<dbReference type="RefSeq" id="WP_042210914.1">
    <property type="nucleotide sequence ID" value="NZ_CP009285.1"/>
</dbReference>
<dbReference type="EMBL" id="CP009285">
    <property type="protein sequence ID" value="AIQ56598.1"/>
    <property type="molecule type" value="Genomic_DNA"/>
</dbReference>
<name>A0A089LBR6_PAEBO</name>
<protein>
    <recommendedName>
        <fullName evidence="8">ABC transmembrane type-1 domain-containing protein</fullName>
    </recommendedName>
</protein>
<keyword evidence="6 7" id="KW-0472">Membrane</keyword>
<evidence type="ECO:0000256" key="2">
    <source>
        <dbReference type="ARBA" id="ARBA00022448"/>
    </source>
</evidence>
<accession>A0A089LBR6</accession>
<dbReference type="CDD" id="cd06261">
    <property type="entry name" value="TM_PBP2"/>
    <property type="match status" value="1"/>
</dbReference>
<dbReference type="GO" id="GO:0005886">
    <property type="term" value="C:plasma membrane"/>
    <property type="evidence" value="ECO:0007669"/>
    <property type="project" value="UniProtKB-SubCell"/>
</dbReference>
<dbReference type="AlphaFoldDB" id="A0A089LBR6"/>
<evidence type="ECO:0000259" key="8">
    <source>
        <dbReference type="PROSITE" id="PS50928"/>
    </source>
</evidence>
<feature type="transmembrane region" description="Helical" evidence="7">
    <location>
        <begin position="236"/>
        <end position="257"/>
    </location>
</feature>
<dbReference type="PROSITE" id="PS50928">
    <property type="entry name" value="ABC_TM1"/>
    <property type="match status" value="1"/>
</dbReference>
<evidence type="ECO:0000256" key="3">
    <source>
        <dbReference type="ARBA" id="ARBA00022475"/>
    </source>
</evidence>
<evidence type="ECO:0000256" key="6">
    <source>
        <dbReference type="ARBA" id="ARBA00023136"/>
    </source>
</evidence>
<keyword evidence="3" id="KW-1003">Cell membrane</keyword>
<keyword evidence="10" id="KW-1185">Reference proteome</keyword>
<dbReference type="InterPro" id="IPR000515">
    <property type="entry name" value="MetI-like"/>
</dbReference>
<organism evidence="9 10">
    <name type="scientific">Paenibacillus borealis</name>
    <dbReference type="NCBI Taxonomy" id="160799"/>
    <lineage>
        <taxon>Bacteria</taxon>
        <taxon>Bacillati</taxon>
        <taxon>Bacillota</taxon>
        <taxon>Bacilli</taxon>
        <taxon>Bacillales</taxon>
        <taxon>Paenibacillaceae</taxon>
        <taxon>Paenibacillus</taxon>
    </lineage>
</organism>
<dbReference type="Proteomes" id="UP000029518">
    <property type="component" value="Chromosome"/>
</dbReference>
<evidence type="ECO:0000256" key="7">
    <source>
        <dbReference type="RuleBase" id="RU363032"/>
    </source>
</evidence>
<keyword evidence="2 7" id="KW-0813">Transport</keyword>
<evidence type="ECO:0000256" key="5">
    <source>
        <dbReference type="ARBA" id="ARBA00022989"/>
    </source>
</evidence>
<feature type="transmembrane region" description="Helical" evidence="7">
    <location>
        <begin position="178"/>
        <end position="200"/>
    </location>
</feature>
<dbReference type="OrthoDB" id="9772609at2"/>
<gene>
    <name evidence="9" type="ORF">PBOR_06325</name>
</gene>
<dbReference type="Pfam" id="PF00528">
    <property type="entry name" value="BPD_transp_1"/>
    <property type="match status" value="1"/>
</dbReference>
<feature type="transmembrane region" description="Helical" evidence="7">
    <location>
        <begin position="12"/>
        <end position="33"/>
    </location>
</feature>
<feature type="transmembrane region" description="Helical" evidence="7">
    <location>
        <begin position="70"/>
        <end position="91"/>
    </location>
</feature>
<proteinExistence type="inferred from homology"/>
<keyword evidence="5 7" id="KW-1133">Transmembrane helix</keyword>
<dbReference type="SUPFAM" id="SSF161098">
    <property type="entry name" value="MetI-like"/>
    <property type="match status" value="1"/>
</dbReference>
<evidence type="ECO:0000313" key="10">
    <source>
        <dbReference type="Proteomes" id="UP000029518"/>
    </source>
</evidence>